<accession>A0A5C7ARH2</accession>
<sequence length="312" mass="35371">MDRVLLTLITFFLFTPCFSQMEITNVRSGAHQLVVGTELYMIPPPNFFSPGIPGFLEPASHAAVMATKVLNSNYEEFLSGFDELIGKEKVVKHVEDVLINGNKGKFFIFEEIRDGDPITNHTLFFGSDEFLYMVIGVCPSDHPGINESIKESILSVIYDSNPTELREKSFSVRTENTKLIQGGEKAGIIFYTVDGKVPTEAEDKTAFIIGSSLYNLEIVNRRTYSVNRIKQLPYKNIQVSEDLLREVKINGLDGFEFDFRGAKELDRPEEMVYSVMLFDGPKYYLLLGNAFNDFDENLKLFKSISLTFELID</sequence>
<name>A0A5C7ARH2_9BACT</name>
<dbReference type="RefSeq" id="WP_146917877.1">
    <property type="nucleotide sequence ID" value="NZ_VORW01000006.1"/>
</dbReference>
<gene>
    <name evidence="1" type="ORF">ESV85_11940</name>
</gene>
<dbReference type="EMBL" id="VORW01000006">
    <property type="protein sequence ID" value="TXE11250.1"/>
    <property type="molecule type" value="Genomic_DNA"/>
</dbReference>
<comment type="caution">
    <text evidence="1">The sequence shown here is derived from an EMBL/GenBank/DDBJ whole genome shotgun (WGS) entry which is preliminary data.</text>
</comment>
<evidence type="ECO:0000313" key="1">
    <source>
        <dbReference type="EMBL" id="TXE11250.1"/>
    </source>
</evidence>
<proteinExistence type="predicted"/>
<dbReference type="OrthoDB" id="820611at2"/>
<organism evidence="1 2">
    <name type="scientific">Algoriphagus aquimarinus</name>
    <dbReference type="NCBI Taxonomy" id="237018"/>
    <lineage>
        <taxon>Bacteria</taxon>
        <taxon>Pseudomonadati</taxon>
        <taxon>Bacteroidota</taxon>
        <taxon>Cytophagia</taxon>
        <taxon>Cytophagales</taxon>
        <taxon>Cyclobacteriaceae</taxon>
        <taxon>Algoriphagus</taxon>
    </lineage>
</organism>
<dbReference type="AlphaFoldDB" id="A0A5C7ARH2"/>
<reference evidence="1 2" key="1">
    <citation type="submission" date="2019-08" db="EMBL/GenBank/DDBJ databases">
        <title>Genomes sequence of Algoriphagus aquimarinus ACAM450.</title>
        <authorList>
            <person name="Bowman J.P."/>
        </authorList>
    </citation>
    <scope>NUCLEOTIDE SEQUENCE [LARGE SCALE GENOMIC DNA]</scope>
    <source>
        <strain evidence="1 2">ACAM 450</strain>
    </source>
</reference>
<evidence type="ECO:0000313" key="2">
    <source>
        <dbReference type="Proteomes" id="UP000321935"/>
    </source>
</evidence>
<protein>
    <submittedName>
        <fullName evidence="1">Uncharacterized protein</fullName>
    </submittedName>
</protein>
<dbReference type="Proteomes" id="UP000321935">
    <property type="component" value="Unassembled WGS sequence"/>
</dbReference>